<feature type="chain" id="PRO_5023149328" description="Secreted protein" evidence="2">
    <location>
        <begin position="20"/>
        <end position="206"/>
    </location>
</feature>
<organism evidence="3 4">
    <name type="scientific">Lentinus tigrinus ALCF2SS1-6</name>
    <dbReference type="NCBI Taxonomy" id="1328759"/>
    <lineage>
        <taxon>Eukaryota</taxon>
        <taxon>Fungi</taxon>
        <taxon>Dikarya</taxon>
        <taxon>Basidiomycota</taxon>
        <taxon>Agaricomycotina</taxon>
        <taxon>Agaricomycetes</taxon>
        <taxon>Polyporales</taxon>
        <taxon>Polyporaceae</taxon>
        <taxon>Lentinus</taxon>
    </lineage>
</organism>
<feature type="signal peptide" evidence="2">
    <location>
        <begin position="1"/>
        <end position="19"/>
    </location>
</feature>
<feature type="region of interest" description="Disordered" evidence="1">
    <location>
        <begin position="73"/>
        <end position="126"/>
    </location>
</feature>
<proteinExistence type="predicted"/>
<evidence type="ECO:0000313" key="3">
    <source>
        <dbReference type="EMBL" id="RPD62435.1"/>
    </source>
</evidence>
<evidence type="ECO:0008006" key="5">
    <source>
        <dbReference type="Google" id="ProtNLM"/>
    </source>
</evidence>
<feature type="compositionally biased region" description="Basic and acidic residues" evidence="1">
    <location>
        <begin position="115"/>
        <end position="126"/>
    </location>
</feature>
<accession>A0A5C2SF37</accession>
<evidence type="ECO:0000313" key="4">
    <source>
        <dbReference type="Proteomes" id="UP000313359"/>
    </source>
</evidence>
<reference evidence="3" key="1">
    <citation type="journal article" date="2018" name="Genome Biol. Evol.">
        <title>Genomics and development of Lentinus tigrinus, a white-rot wood-decaying mushroom with dimorphic fruiting bodies.</title>
        <authorList>
            <person name="Wu B."/>
            <person name="Xu Z."/>
            <person name="Knudson A."/>
            <person name="Carlson A."/>
            <person name="Chen N."/>
            <person name="Kovaka S."/>
            <person name="LaButti K."/>
            <person name="Lipzen A."/>
            <person name="Pennachio C."/>
            <person name="Riley R."/>
            <person name="Schakwitz W."/>
            <person name="Umezawa K."/>
            <person name="Ohm R.A."/>
            <person name="Grigoriev I.V."/>
            <person name="Nagy L.G."/>
            <person name="Gibbons J."/>
            <person name="Hibbett D."/>
        </authorList>
    </citation>
    <scope>NUCLEOTIDE SEQUENCE [LARGE SCALE GENOMIC DNA]</scope>
    <source>
        <strain evidence="3">ALCF2SS1-6</strain>
    </source>
</reference>
<feature type="compositionally biased region" description="Polar residues" evidence="1">
    <location>
        <begin position="104"/>
        <end position="114"/>
    </location>
</feature>
<dbReference type="AlphaFoldDB" id="A0A5C2SF37"/>
<name>A0A5C2SF37_9APHY</name>
<keyword evidence="4" id="KW-1185">Reference proteome</keyword>
<sequence>MKICKLHIIVVLLHPQADSHDASVGGHASETVRHSFWRGFMRLLPARSGPDSAAGTLIVGFNCRSLLESEEHARTHDRVVSSASSPQGRGPPFPAGRRPQRQADTSPAASTLRTSTDDRHEATKPRSHDRWQQTCCWVAAAGSTRTASYTRRYSHPACVGPRQQKEDLALLSRHGYFAVSRPVTSTLTHCSWCSAPPGLRVHCARL</sequence>
<evidence type="ECO:0000256" key="2">
    <source>
        <dbReference type="SAM" id="SignalP"/>
    </source>
</evidence>
<evidence type="ECO:0000256" key="1">
    <source>
        <dbReference type="SAM" id="MobiDB-lite"/>
    </source>
</evidence>
<keyword evidence="2" id="KW-0732">Signal</keyword>
<protein>
    <recommendedName>
        <fullName evidence="5">Secreted protein</fullName>
    </recommendedName>
</protein>
<dbReference type="Proteomes" id="UP000313359">
    <property type="component" value="Unassembled WGS sequence"/>
</dbReference>
<gene>
    <name evidence="3" type="ORF">L227DRAFT_36114</name>
</gene>
<dbReference type="EMBL" id="ML122259">
    <property type="protein sequence ID" value="RPD62435.1"/>
    <property type="molecule type" value="Genomic_DNA"/>
</dbReference>